<protein>
    <recommendedName>
        <fullName evidence="3">NmrA-like family domain-containing protein 1</fullName>
    </recommendedName>
</protein>
<evidence type="ECO:0000256" key="3">
    <source>
        <dbReference type="ARBA" id="ARBA00040296"/>
    </source>
</evidence>
<feature type="domain" description="NmrA-like" evidence="4">
    <location>
        <begin position="164"/>
        <end position="240"/>
    </location>
</feature>
<dbReference type="PANTHER" id="PTHR42748:SF10">
    <property type="entry name" value="NMRA-LIKE DOMAIN-CONTAINING PROTEIN"/>
    <property type="match status" value="1"/>
</dbReference>
<keyword evidence="2" id="KW-0521">NADP</keyword>
<feature type="domain" description="NmrA-like" evidence="4">
    <location>
        <begin position="276"/>
        <end position="385"/>
    </location>
</feature>
<name>A0A6A1Q940_BALPH</name>
<dbReference type="AlphaFoldDB" id="A0A6A1Q940"/>
<dbReference type="Proteomes" id="UP000437017">
    <property type="component" value="Unassembled WGS sequence"/>
</dbReference>
<evidence type="ECO:0000259" key="4">
    <source>
        <dbReference type="Pfam" id="PF05368"/>
    </source>
</evidence>
<organism evidence="5 6">
    <name type="scientific">Balaenoptera physalus</name>
    <name type="common">Fin whale</name>
    <name type="synonym">Balaena physalus</name>
    <dbReference type="NCBI Taxonomy" id="9770"/>
    <lineage>
        <taxon>Eukaryota</taxon>
        <taxon>Metazoa</taxon>
        <taxon>Chordata</taxon>
        <taxon>Craniata</taxon>
        <taxon>Vertebrata</taxon>
        <taxon>Euteleostomi</taxon>
        <taxon>Mammalia</taxon>
        <taxon>Eutheria</taxon>
        <taxon>Laurasiatheria</taxon>
        <taxon>Artiodactyla</taxon>
        <taxon>Whippomorpha</taxon>
        <taxon>Cetacea</taxon>
        <taxon>Mysticeti</taxon>
        <taxon>Balaenopteridae</taxon>
        <taxon>Balaenoptera</taxon>
    </lineage>
</organism>
<dbReference type="InterPro" id="IPR008030">
    <property type="entry name" value="NmrA-like"/>
</dbReference>
<feature type="non-terminal residue" evidence="5">
    <location>
        <position position="1"/>
    </location>
</feature>
<dbReference type="PANTHER" id="PTHR42748">
    <property type="entry name" value="NITROGEN METABOLITE REPRESSION PROTEIN NMRA FAMILY MEMBER"/>
    <property type="match status" value="1"/>
</dbReference>
<dbReference type="InterPro" id="IPR036291">
    <property type="entry name" value="NAD(P)-bd_dom_sf"/>
</dbReference>
<dbReference type="Pfam" id="PF05368">
    <property type="entry name" value="NmrA"/>
    <property type="match status" value="2"/>
</dbReference>
<evidence type="ECO:0000313" key="5">
    <source>
        <dbReference type="EMBL" id="KAB0403309.1"/>
    </source>
</evidence>
<reference evidence="5 6" key="1">
    <citation type="journal article" date="2019" name="PLoS ONE">
        <title>Genomic analyses reveal an absence of contemporary introgressive admixture between fin whales and blue whales, despite known hybrids.</title>
        <authorList>
            <person name="Westbury M.V."/>
            <person name="Petersen B."/>
            <person name="Lorenzen E.D."/>
        </authorList>
    </citation>
    <scope>NUCLEOTIDE SEQUENCE [LARGE SCALE GENOMIC DNA]</scope>
    <source>
        <strain evidence="5">FinWhale-01</strain>
    </source>
</reference>
<evidence type="ECO:0000256" key="2">
    <source>
        <dbReference type="ARBA" id="ARBA00022857"/>
    </source>
</evidence>
<gene>
    <name evidence="5" type="ORF">E2I00_000945</name>
</gene>
<dbReference type="SUPFAM" id="SSF51735">
    <property type="entry name" value="NAD(P)-binding Rossmann-fold domains"/>
    <property type="match status" value="1"/>
</dbReference>
<dbReference type="Gene3D" id="3.40.50.720">
    <property type="entry name" value="NAD(P)-binding Rossmann-like Domain"/>
    <property type="match status" value="2"/>
</dbReference>
<dbReference type="EMBL" id="SGJD01000830">
    <property type="protein sequence ID" value="KAB0403309.1"/>
    <property type="molecule type" value="Genomic_DNA"/>
</dbReference>
<dbReference type="Gene3D" id="3.90.25.10">
    <property type="entry name" value="UDP-galactose 4-epimerase, domain 1"/>
    <property type="match status" value="1"/>
</dbReference>
<evidence type="ECO:0000256" key="1">
    <source>
        <dbReference type="ARBA" id="ARBA00006328"/>
    </source>
</evidence>
<dbReference type="GO" id="GO:0005634">
    <property type="term" value="C:nucleus"/>
    <property type="evidence" value="ECO:0007669"/>
    <property type="project" value="TreeGrafter"/>
</dbReference>
<accession>A0A6A1Q940</accession>
<dbReference type="OrthoDB" id="300709at2759"/>
<keyword evidence="6" id="KW-1185">Reference proteome</keyword>
<proteinExistence type="inferred from homology"/>
<sequence length="419" mass="46298">EINSDPTSIKLHSIGTLFRLQKTWENDCGYAVFDNLYCKICYGIFYGSGTEIDKQPDSKGINTTAKLYRKVGSNKPTGKQSTYKTNAKENNVEVLNNVRVQKNSSKKSRLCKTKCQFLTDFGVEIAPVSRSEADGPGKRCKKLGPHSRPLHHRYSTLTINMTSKKIIAVFGATVLQGGSVARAVLESKKYEVRALARDVTQPNAQVLQDLGAEVVKGDLNDKASVEASLKGAFMVTNFWDHFSKEKEVCQVGTTFEPFLFLLPGYSALPGRRTSVPVAAYFENFLGPWKPVEASDGEYDTLALPMGDVPMDGISVADVGEVICCIFNLPEKFVGKAVGLSTEALTVQQYADVLSKGLGKEITLEAYEKLEFPAAKEMANMCHFYQMKPDRDIKLTHRLNPKVKSFSQFISKNQSALKGI</sequence>
<comment type="similarity">
    <text evidence="1">Belongs to the NmrA-type oxidoreductase family.</text>
</comment>
<evidence type="ECO:0000313" key="6">
    <source>
        <dbReference type="Proteomes" id="UP000437017"/>
    </source>
</evidence>
<dbReference type="InterPro" id="IPR051164">
    <property type="entry name" value="NmrA-like_oxidored"/>
</dbReference>
<comment type="caution">
    <text evidence="5">The sequence shown here is derived from an EMBL/GenBank/DDBJ whole genome shotgun (WGS) entry which is preliminary data.</text>
</comment>